<evidence type="ECO:0000256" key="1">
    <source>
        <dbReference type="ARBA" id="ARBA00022603"/>
    </source>
</evidence>
<feature type="binding site" evidence="5">
    <location>
        <position position="340"/>
    </location>
    <ligand>
        <name>S-adenosyl-L-methionine</name>
        <dbReference type="ChEBI" id="CHEBI:59789"/>
    </ligand>
</feature>
<dbReference type="InterPro" id="IPR035926">
    <property type="entry name" value="NusB-like_sf"/>
</dbReference>
<dbReference type="GO" id="GO:0003723">
    <property type="term" value="F:RNA binding"/>
    <property type="evidence" value="ECO:0007669"/>
    <property type="project" value="UniProtKB-UniRule"/>
</dbReference>
<dbReference type="AlphaFoldDB" id="A0A4S8PZY6"/>
<dbReference type="PANTHER" id="PTHR22807">
    <property type="entry name" value="NOP2 YEAST -RELATED NOL1/NOP2/FMU SUN DOMAIN-CONTAINING"/>
    <property type="match status" value="1"/>
</dbReference>
<dbReference type="InterPro" id="IPR023267">
    <property type="entry name" value="RCMT"/>
</dbReference>
<dbReference type="GO" id="GO:0006355">
    <property type="term" value="P:regulation of DNA-templated transcription"/>
    <property type="evidence" value="ECO:0007669"/>
    <property type="project" value="InterPro"/>
</dbReference>
<dbReference type="CDD" id="cd02440">
    <property type="entry name" value="AdoMet_MTases"/>
    <property type="match status" value="1"/>
</dbReference>
<evidence type="ECO:0000256" key="3">
    <source>
        <dbReference type="ARBA" id="ARBA00022691"/>
    </source>
</evidence>
<name>A0A4S8PZY6_9HYPH</name>
<evidence type="ECO:0000313" key="8">
    <source>
        <dbReference type="EMBL" id="THV37240.1"/>
    </source>
</evidence>
<evidence type="ECO:0000256" key="6">
    <source>
        <dbReference type="SAM" id="MobiDB-lite"/>
    </source>
</evidence>
<proteinExistence type="inferred from homology"/>
<dbReference type="SUPFAM" id="SSF53335">
    <property type="entry name" value="S-adenosyl-L-methionine-dependent methyltransferases"/>
    <property type="match status" value="1"/>
</dbReference>
<dbReference type="Pfam" id="PF01029">
    <property type="entry name" value="NusB"/>
    <property type="match status" value="1"/>
</dbReference>
<dbReference type="Gene3D" id="3.40.50.150">
    <property type="entry name" value="Vaccinia Virus protein VP39"/>
    <property type="match status" value="1"/>
</dbReference>
<dbReference type="Proteomes" id="UP000307378">
    <property type="component" value="Unassembled WGS sequence"/>
</dbReference>
<dbReference type="EMBL" id="STGU01000003">
    <property type="protein sequence ID" value="THV37240.1"/>
    <property type="molecule type" value="Genomic_DNA"/>
</dbReference>
<dbReference type="PROSITE" id="PS51686">
    <property type="entry name" value="SAM_MT_RSMB_NOP"/>
    <property type="match status" value="1"/>
</dbReference>
<dbReference type="InterPro" id="IPR049560">
    <property type="entry name" value="MeTrfase_RsmB-F_NOP2_cat"/>
</dbReference>
<dbReference type="GO" id="GO:0001510">
    <property type="term" value="P:RNA methylation"/>
    <property type="evidence" value="ECO:0007669"/>
    <property type="project" value="InterPro"/>
</dbReference>
<dbReference type="Pfam" id="PF01189">
    <property type="entry name" value="Methyltr_RsmB-F"/>
    <property type="match status" value="1"/>
</dbReference>
<keyword evidence="1 5" id="KW-0489">Methyltransferase</keyword>
<evidence type="ECO:0000259" key="7">
    <source>
        <dbReference type="PROSITE" id="PS51686"/>
    </source>
</evidence>
<evidence type="ECO:0000313" key="9">
    <source>
        <dbReference type="Proteomes" id="UP000307378"/>
    </source>
</evidence>
<feature type="region of interest" description="Disordered" evidence="6">
    <location>
        <begin position="1"/>
        <end position="32"/>
    </location>
</feature>
<dbReference type="InterPro" id="IPR001678">
    <property type="entry name" value="MeTrfase_RsmB-F_NOP2_dom"/>
</dbReference>
<feature type="binding site" evidence="5">
    <location>
        <position position="298"/>
    </location>
    <ligand>
        <name>S-adenosyl-L-methionine</name>
        <dbReference type="ChEBI" id="CHEBI:59789"/>
    </ligand>
</feature>
<protein>
    <submittedName>
        <fullName evidence="8">MFS transporter</fullName>
    </submittedName>
</protein>
<organism evidence="8 9">
    <name type="scientific">Rhizobium rosettiformans W3</name>
    <dbReference type="NCBI Taxonomy" id="538378"/>
    <lineage>
        <taxon>Bacteria</taxon>
        <taxon>Pseudomonadati</taxon>
        <taxon>Pseudomonadota</taxon>
        <taxon>Alphaproteobacteria</taxon>
        <taxon>Hyphomicrobiales</taxon>
        <taxon>Rhizobiaceae</taxon>
        <taxon>Rhizobium/Agrobacterium group</taxon>
        <taxon>Rhizobium</taxon>
    </lineage>
</organism>
<dbReference type="RefSeq" id="WP_136539152.1">
    <property type="nucleotide sequence ID" value="NZ_STGU01000003.1"/>
</dbReference>
<feature type="domain" description="SAM-dependent MTase RsmB/NOP-type" evidence="7">
    <location>
        <begin position="184"/>
        <end position="461"/>
    </location>
</feature>
<feature type="compositionally biased region" description="Basic residues" evidence="6">
    <location>
        <begin position="9"/>
        <end position="23"/>
    </location>
</feature>
<feature type="binding site" evidence="5">
    <location>
        <position position="324"/>
    </location>
    <ligand>
        <name>S-adenosyl-L-methionine</name>
        <dbReference type="ChEBI" id="CHEBI:59789"/>
    </ligand>
</feature>
<keyword evidence="3 5" id="KW-0949">S-adenosyl-L-methionine</keyword>
<dbReference type="InterPro" id="IPR006027">
    <property type="entry name" value="NusB_RsmB_TIM44"/>
</dbReference>
<evidence type="ECO:0000256" key="2">
    <source>
        <dbReference type="ARBA" id="ARBA00022679"/>
    </source>
</evidence>
<dbReference type="PANTHER" id="PTHR22807:SF61">
    <property type="entry name" value="NOL1_NOP2_SUN FAMILY PROTEIN _ ANTITERMINATION NUSB DOMAIN-CONTAINING PROTEIN"/>
    <property type="match status" value="1"/>
</dbReference>
<dbReference type="GO" id="GO:0008173">
    <property type="term" value="F:RNA methyltransferase activity"/>
    <property type="evidence" value="ECO:0007669"/>
    <property type="project" value="InterPro"/>
</dbReference>
<sequence>MVLSDRSTGKPKNKQAGQKKHGERPRPPMKPGLEARIAATRILAAVVDRKTSLDGMLDPEHGNPAFLPLNEADRGLVKAILQSALRHLPRIEAIIGSLLDNPLPDGARSLHHLLVVAAAQMLYLDVPDHSAVDLAVEQANGDPRSRRFAKLVNAILRRIGREKADLLSSVEDLPCMPDWFMQRLTEVYGRENALAIAASQLEPPTIDLTVKADAEGWAERLGGQVLPTGSVRLDRFRGSVTALEGFDDGAWWVQDAAAAIPAKLFGDLTGKRVADLCAAPGGKTAQLVLAGGDVLAVEQSKTRLKRLESNLARLGLPADMLCKDLLNIDEAESFDAILLDAPCSSTGTTRRHPDVLWTKDAGDIAKLAALQEKLLRHAVSLLKPGGRLVFSNCSIDPSEGEDVVDRVLADMPGLRLVAINPSDWPGLETAITPRGEFRTTPAMLAKQGGLDGFYAAVIAKI</sequence>
<keyword evidence="4 5" id="KW-0694">RNA-binding</keyword>
<dbReference type="Gene3D" id="1.10.940.10">
    <property type="entry name" value="NusB-like"/>
    <property type="match status" value="1"/>
</dbReference>
<evidence type="ECO:0000256" key="5">
    <source>
        <dbReference type="PROSITE-ProRule" id="PRU01023"/>
    </source>
</evidence>
<feature type="binding site" evidence="5">
    <location>
        <begin position="277"/>
        <end position="283"/>
    </location>
    <ligand>
        <name>S-adenosyl-L-methionine</name>
        <dbReference type="ChEBI" id="CHEBI:59789"/>
    </ligand>
</feature>
<accession>A0A4S8PZY6</accession>
<comment type="similarity">
    <text evidence="5">Belongs to the class I-like SAM-binding methyltransferase superfamily. RsmB/NOP family.</text>
</comment>
<dbReference type="FunFam" id="3.40.50.150:FF:000257">
    <property type="entry name" value="16S rRNA methyltransferase"/>
    <property type="match status" value="1"/>
</dbReference>
<gene>
    <name evidence="8" type="ORF">FAA86_06505</name>
</gene>
<reference evidence="8 9" key="1">
    <citation type="submission" date="2019-04" db="EMBL/GenBank/DDBJ databases">
        <title>genome sequence of strain W3.</title>
        <authorList>
            <person name="Gao J."/>
            <person name="Sun J."/>
        </authorList>
    </citation>
    <scope>NUCLEOTIDE SEQUENCE [LARGE SCALE GENOMIC DNA]</scope>
    <source>
        <strain evidence="8 9">W3</strain>
    </source>
</reference>
<feature type="active site" description="Nucleophile" evidence="5">
    <location>
        <position position="393"/>
    </location>
</feature>
<dbReference type="SUPFAM" id="SSF48013">
    <property type="entry name" value="NusB-like"/>
    <property type="match status" value="1"/>
</dbReference>
<evidence type="ECO:0000256" key="4">
    <source>
        <dbReference type="ARBA" id="ARBA00022884"/>
    </source>
</evidence>
<dbReference type="PRINTS" id="PR02008">
    <property type="entry name" value="RCMTFAMILY"/>
</dbReference>
<dbReference type="InterPro" id="IPR029063">
    <property type="entry name" value="SAM-dependent_MTases_sf"/>
</dbReference>
<comment type="caution">
    <text evidence="8">The sequence shown here is derived from an EMBL/GenBank/DDBJ whole genome shotgun (WGS) entry which is preliminary data.</text>
</comment>
<keyword evidence="2 5" id="KW-0808">Transferase</keyword>